<feature type="domain" description="PTS EIIB type-4" evidence="8">
    <location>
        <begin position="1"/>
        <end position="165"/>
    </location>
</feature>
<dbReference type="RefSeq" id="WP_057906146.1">
    <property type="nucleotide sequence ID" value="NZ_AYYZ01000005.1"/>
</dbReference>
<keyword evidence="3" id="KW-0963">Cytoplasm</keyword>
<dbReference type="Pfam" id="PF03830">
    <property type="entry name" value="PTSIIB_sorb"/>
    <property type="match status" value="1"/>
</dbReference>
<comment type="caution">
    <text evidence="9">The sequence shown here is derived from an EMBL/GenBank/DDBJ whole genome shotgun (WGS) entry which is preliminary data.</text>
</comment>
<evidence type="ECO:0000256" key="2">
    <source>
        <dbReference type="ARBA" id="ARBA00022448"/>
    </source>
</evidence>
<sequence>MLQVQLFRIDSRLLHGQVATNWARVLKINRILVASDSVAQDAIRKTLIKQASPPGLKTHIVPIQKVIRINQDSRFDGEKVLLLVESPQDALRLILGGVAVSRINIGSLSFDSSKKMVSDTVAVSQRDIQTFQLLHQHGIQLEIQKVSSDSPKNLWQVLIDKHLITE</sequence>
<keyword evidence="7" id="KW-0418">Kinase</keyword>
<evidence type="ECO:0000256" key="5">
    <source>
        <dbReference type="ARBA" id="ARBA00022679"/>
    </source>
</evidence>
<dbReference type="STRING" id="1423820.FC64_GL000795"/>
<evidence type="ECO:0000313" key="9">
    <source>
        <dbReference type="EMBL" id="KRM53224.1"/>
    </source>
</evidence>
<dbReference type="PROSITE" id="PS51101">
    <property type="entry name" value="PTS_EIIB_TYPE_4"/>
    <property type="match status" value="1"/>
</dbReference>
<keyword evidence="6" id="KW-0598">Phosphotransferase system</keyword>
<evidence type="ECO:0000259" key="8">
    <source>
        <dbReference type="PROSITE" id="PS51101"/>
    </source>
</evidence>
<evidence type="ECO:0000256" key="1">
    <source>
        <dbReference type="ARBA" id="ARBA00004496"/>
    </source>
</evidence>
<dbReference type="GO" id="GO:0005737">
    <property type="term" value="C:cytoplasm"/>
    <property type="evidence" value="ECO:0007669"/>
    <property type="project" value="UniProtKB-SubCell"/>
</dbReference>
<evidence type="ECO:0000256" key="3">
    <source>
        <dbReference type="ARBA" id="ARBA00022490"/>
    </source>
</evidence>
<dbReference type="GO" id="GO:0016301">
    <property type="term" value="F:kinase activity"/>
    <property type="evidence" value="ECO:0007669"/>
    <property type="project" value="UniProtKB-KW"/>
</dbReference>
<dbReference type="GO" id="GO:0009401">
    <property type="term" value="P:phosphoenolpyruvate-dependent sugar phosphotransferase system"/>
    <property type="evidence" value="ECO:0007669"/>
    <property type="project" value="UniProtKB-KW"/>
</dbReference>
<dbReference type="PATRIC" id="fig|1423820.4.peg.811"/>
<comment type="subcellular location">
    <subcellularLocation>
        <location evidence="1">Cytoplasm</location>
    </subcellularLocation>
</comment>
<dbReference type="AlphaFoldDB" id="A0A0R1ZEA1"/>
<dbReference type="Gene3D" id="3.40.35.10">
    <property type="entry name" value="Phosphotransferase system, sorbose subfamily IIB component"/>
    <property type="match status" value="1"/>
</dbReference>
<gene>
    <name evidence="9" type="ORF">FC64_GL000795</name>
</gene>
<keyword evidence="2" id="KW-0813">Transport</keyword>
<dbReference type="Proteomes" id="UP000051291">
    <property type="component" value="Unassembled WGS sequence"/>
</dbReference>
<dbReference type="CDD" id="cd00001">
    <property type="entry name" value="PTS_IIB_man"/>
    <property type="match status" value="1"/>
</dbReference>
<keyword evidence="10" id="KW-1185">Reference proteome</keyword>
<dbReference type="EMBL" id="AYYZ01000005">
    <property type="protein sequence ID" value="KRM53224.1"/>
    <property type="molecule type" value="Genomic_DNA"/>
</dbReference>
<keyword evidence="4" id="KW-0762">Sugar transport</keyword>
<protein>
    <submittedName>
        <fullName evidence="9">PTS system, IIB component</fullName>
    </submittedName>
</protein>
<keyword evidence="5" id="KW-0808">Transferase</keyword>
<dbReference type="InterPro" id="IPR004720">
    <property type="entry name" value="PTS_IIB_sorbose-sp"/>
</dbReference>
<reference evidence="9 10" key="1">
    <citation type="journal article" date="2015" name="Genome Announc.">
        <title>Expanding the biotechnology potential of lactobacilli through comparative genomics of 213 strains and associated genera.</title>
        <authorList>
            <person name="Sun Z."/>
            <person name="Harris H.M."/>
            <person name="McCann A."/>
            <person name="Guo C."/>
            <person name="Argimon S."/>
            <person name="Zhang W."/>
            <person name="Yang X."/>
            <person name="Jeffery I.B."/>
            <person name="Cooney J.C."/>
            <person name="Kagawa T.F."/>
            <person name="Liu W."/>
            <person name="Song Y."/>
            <person name="Salvetti E."/>
            <person name="Wrobel A."/>
            <person name="Rasinkangas P."/>
            <person name="Parkhill J."/>
            <person name="Rea M.C."/>
            <person name="O'Sullivan O."/>
            <person name="Ritari J."/>
            <person name="Douillard F.P."/>
            <person name="Paul Ross R."/>
            <person name="Yang R."/>
            <person name="Briner A.E."/>
            <person name="Felis G.E."/>
            <person name="de Vos W.M."/>
            <person name="Barrangou R."/>
            <person name="Klaenhammer T.R."/>
            <person name="Caufield P.W."/>
            <person name="Cui Y."/>
            <person name="Zhang H."/>
            <person name="O'Toole P.W."/>
        </authorList>
    </citation>
    <scope>NUCLEOTIDE SEQUENCE [LARGE SCALE GENOMIC DNA]</scope>
    <source>
        <strain evidence="9 10">DSM 20653</strain>
    </source>
</reference>
<proteinExistence type="predicted"/>
<organism evidence="9 10">
    <name type="scientific">Ligilactobacillus araffinosus DSM 20653</name>
    <dbReference type="NCBI Taxonomy" id="1423820"/>
    <lineage>
        <taxon>Bacteria</taxon>
        <taxon>Bacillati</taxon>
        <taxon>Bacillota</taxon>
        <taxon>Bacilli</taxon>
        <taxon>Lactobacillales</taxon>
        <taxon>Lactobacillaceae</taxon>
        <taxon>Ligilactobacillus</taxon>
    </lineage>
</organism>
<dbReference type="SUPFAM" id="SSF52728">
    <property type="entry name" value="PTS IIb component"/>
    <property type="match status" value="1"/>
</dbReference>
<evidence type="ECO:0000256" key="6">
    <source>
        <dbReference type="ARBA" id="ARBA00022683"/>
    </source>
</evidence>
<name>A0A0R1ZEA1_9LACO</name>
<evidence type="ECO:0000256" key="7">
    <source>
        <dbReference type="ARBA" id="ARBA00022777"/>
    </source>
</evidence>
<dbReference type="InterPro" id="IPR036667">
    <property type="entry name" value="PTS_IIB_sorbose-sp_sf"/>
</dbReference>
<evidence type="ECO:0000313" key="10">
    <source>
        <dbReference type="Proteomes" id="UP000051291"/>
    </source>
</evidence>
<dbReference type="GO" id="GO:0008982">
    <property type="term" value="F:protein-N(PI)-phosphohistidine-sugar phosphotransferase activity"/>
    <property type="evidence" value="ECO:0007669"/>
    <property type="project" value="InterPro"/>
</dbReference>
<evidence type="ECO:0000256" key="4">
    <source>
        <dbReference type="ARBA" id="ARBA00022597"/>
    </source>
</evidence>
<accession>A0A0R1ZEA1</accession>